<keyword evidence="1" id="KW-0472">Membrane</keyword>
<feature type="transmembrane region" description="Helical" evidence="1">
    <location>
        <begin position="116"/>
        <end position="135"/>
    </location>
</feature>
<sequence length="234" mass="26576">MGEGLESIYYMPYVHFGSYCIGILTGFYYSTHGAQQISKGKQAFLWLASFLSMAGALFGSILWNLNEVPSVGFTALYKATHRVLFSAGTSWLIFACVTGRAGFVNSVLSWPVWAPLSRLSFGAYMIHDFIVFYQWLTFRNRIGEGYFSMMTLVAGNCVTAFAASFLLHAIFEKPFALLTTVVEEKLSLLWSGEWSQRVHIYKSDDESIQRNSRLDDSPSLFLETDDNPWRRLRE</sequence>
<protein>
    <recommendedName>
        <fullName evidence="5">Nose resistant to fluoxetine protein 6-like</fullName>
    </recommendedName>
</protein>
<dbReference type="STRING" id="6945.B7QBK4"/>
<dbReference type="InterPro" id="IPR052728">
    <property type="entry name" value="O2_lipid_transport_reg"/>
</dbReference>
<dbReference type="HOGENOM" id="CLU_096942_0_0_1"/>
<accession>B7QBK4</accession>
<dbReference type="InParanoid" id="B7QBK4"/>
<evidence type="ECO:0000313" key="3">
    <source>
        <dbReference type="EnsemblMetazoa" id="ISCW022849-PA"/>
    </source>
</evidence>
<dbReference type="VEuPathDB" id="VectorBase:ISCW022849"/>
<keyword evidence="4" id="KW-1185">Reference proteome</keyword>
<dbReference type="EMBL" id="ABJB010711504">
    <property type="status" value="NOT_ANNOTATED_CDS"/>
    <property type="molecule type" value="Genomic_DNA"/>
</dbReference>
<dbReference type="EnsemblMetazoa" id="ISCW022849-RA">
    <property type="protein sequence ID" value="ISCW022849-PA"/>
    <property type="gene ID" value="ISCW022849"/>
</dbReference>
<dbReference type="PANTHER" id="PTHR11161:SF0">
    <property type="entry name" value="O-ACYLTRANSFERASE LIKE PROTEIN"/>
    <property type="match status" value="1"/>
</dbReference>
<evidence type="ECO:0000256" key="1">
    <source>
        <dbReference type="SAM" id="Phobius"/>
    </source>
</evidence>
<organism>
    <name type="scientific">Ixodes scapularis</name>
    <name type="common">Black-legged tick</name>
    <name type="synonym">Deer tick</name>
    <dbReference type="NCBI Taxonomy" id="6945"/>
    <lineage>
        <taxon>Eukaryota</taxon>
        <taxon>Metazoa</taxon>
        <taxon>Ecdysozoa</taxon>
        <taxon>Arthropoda</taxon>
        <taxon>Chelicerata</taxon>
        <taxon>Arachnida</taxon>
        <taxon>Acari</taxon>
        <taxon>Parasitiformes</taxon>
        <taxon>Ixodida</taxon>
        <taxon>Ixodoidea</taxon>
        <taxon>Ixodidae</taxon>
        <taxon>Ixodinae</taxon>
        <taxon>Ixodes</taxon>
    </lineage>
</organism>
<reference evidence="3" key="2">
    <citation type="submission" date="2020-05" db="UniProtKB">
        <authorList>
            <consortium name="EnsemblMetazoa"/>
        </authorList>
    </citation>
    <scope>IDENTIFICATION</scope>
    <source>
        <strain evidence="3">wikel</strain>
    </source>
</reference>
<dbReference type="Proteomes" id="UP000001555">
    <property type="component" value="Unassembled WGS sequence"/>
</dbReference>
<reference evidence="2 4" key="1">
    <citation type="submission" date="2008-03" db="EMBL/GenBank/DDBJ databases">
        <title>Annotation of Ixodes scapularis.</title>
        <authorList>
            <consortium name="Ixodes scapularis Genome Project Consortium"/>
            <person name="Caler E."/>
            <person name="Hannick L.I."/>
            <person name="Bidwell S."/>
            <person name="Joardar V."/>
            <person name="Thiagarajan M."/>
            <person name="Amedeo P."/>
            <person name="Galinsky K.J."/>
            <person name="Schobel S."/>
            <person name="Inman J."/>
            <person name="Hostetler J."/>
            <person name="Miller J."/>
            <person name="Hammond M."/>
            <person name="Megy K."/>
            <person name="Lawson D."/>
            <person name="Kodira C."/>
            <person name="Sutton G."/>
            <person name="Meyer J."/>
            <person name="Hill C.A."/>
            <person name="Birren B."/>
            <person name="Nene V."/>
            <person name="Collins F."/>
            <person name="Alarcon-Chaidez F."/>
            <person name="Wikel S."/>
            <person name="Strausberg R."/>
        </authorList>
    </citation>
    <scope>NUCLEOTIDE SEQUENCE [LARGE SCALE GENOMIC DNA]</scope>
    <source>
        <strain evidence="4">Wikel</strain>
        <strain evidence="2">Wikel colony</strain>
    </source>
</reference>
<keyword evidence="1" id="KW-0812">Transmembrane</keyword>
<dbReference type="EMBL" id="DS902046">
    <property type="protein sequence ID" value="EEC16226.1"/>
    <property type="molecule type" value="Genomic_DNA"/>
</dbReference>
<evidence type="ECO:0000313" key="2">
    <source>
        <dbReference type="EMBL" id="EEC16226.1"/>
    </source>
</evidence>
<dbReference type="OrthoDB" id="6513756at2759"/>
<evidence type="ECO:0000313" key="4">
    <source>
        <dbReference type="Proteomes" id="UP000001555"/>
    </source>
</evidence>
<dbReference type="EMBL" id="ABJB010502695">
    <property type="status" value="NOT_ANNOTATED_CDS"/>
    <property type="molecule type" value="Genomic_DNA"/>
</dbReference>
<dbReference type="PANTHER" id="PTHR11161">
    <property type="entry name" value="O-ACYLTRANSFERASE"/>
    <property type="match status" value="1"/>
</dbReference>
<dbReference type="VEuPathDB" id="VectorBase:ISCP_020969"/>
<feature type="transmembrane region" description="Helical" evidence="1">
    <location>
        <begin position="12"/>
        <end position="31"/>
    </location>
</feature>
<dbReference type="PaxDb" id="6945-B7QBK4"/>
<keyword evidence="1" id="KW-1133">Transmembrane helix</keyword>
<evidence type="ECO:0008006" key="5">
    <source>
        <dbReference type="Google" id="ProtNLM"/>
    </source>
</evidence>
<feature type="transmembrane region" description="Helical" evidence="1">
    <location>
        <begin position="83"/>
        <end position="104"/>
    </location>
</feature>
<proteinExistence type="predicted"/>
<dbReference type="AlphaFoldDB" id="B7QBK4"/>
<dbReference type="VEuPathDB" id="VectorBase:ISCI022849"/>
<name>B7QBK4_IXOSC</name>
<feature type="transmembrane region" description="Helical" evidence="1">
    <location>
        <begin position="43"/>
        <end position="63"/>
    </location>
</feature>
<feature type="transmembrane region" description="Helical" evidence="1">
    <location>
        <begin position="147"/>
        <end position="171"/>
    </location>
</feature>
<gene>
    <name evidence="2" type="ORF">IscW_ISCW022849</name>
</gene>
<dbReference type="EMBL" id="ABJB011035671">
    <property type="status" value="NOT_ANNOTATED_CDS"/>
    <property type="molecule type" value="Genomic_DNA"/>
</dbReference>